<dbReference type="AlphaFoldDB" id="A0A4Q2RGG6"/>
<dbReference type="OrthoDB" id="9804723at2"/>
<dbReference type="InterPro" id="IPR000073">
    <property type="entry name" value="AB_hydrolase_1"/>
</dbReference>
<feature type="domain" description="AB hydrolase-1" evidence="1">
    <location>
        <begin position="27"/>
        <end position="125"/>
    </location>
</feature>
<sequence>MDFDSDGTRIAFRDEAPAAADRGEPALLIHGFASSARTNWADTSWLRTLSDDGRRAVLFDHRGHGASAKPHDPAAYATPLMADDARRLLDHLGIARADVIGYSMGARVAAFLALAAPDRVRSVVFGGLGHHLVAGVGLPSGIGDAMEAPSLDALTDPMQRMFRRFAEAGGNDLAALAACIRGSRQTLSAEAVGRIAVPCLVAVGTKDAVAGDARALAALLPRGEVLDIPDRDHNPAVGDRTFKAGVLDFLARRG</sequence>
<evidence type="ECO:0000259" key="1">
    <source>
        <dbReference type="Pfam" id="PF00561"/>
    </source>
</evidence>
<name>A0A4Q2RGG6_9HYPH</name>
<dbReference type="EMBL" id="QYBC01000006">
    <property type="protein sequence ID" value="RYB05654.1"/>
    <property type="molecule type" value="Genomic_DNA"/>
</dbReference>
<reference evidence="2 3" key="1">
    <citation type="submission" date="2018-09" db="EMBL/GenBank/DDBJ databases">
        <authorList>
            <person name="Grouzdev D.S."/>
            <person name="Krutkina M.S."/>
        </authorList>
    </citation>
    <scope>NUCLEOTIDE SEQUENCE [LARGE SCALE GENOMIC DNA]</scope>
    <source>
        <strain evidence="2 3">RmlP001</strain>
    </source>
</reference>
<accession>A0A4Q2RGG6</accession>
<keyword evidence="3" id="KW-1185">Reference proteome</keyword>
<proteinExistence type="predicted"/>
<organism evidence="2 3">
    <name type="scientific">Lichenibacterium ramalinae</name>
    <dbReference type="NCBI Taxonomy" id="2316527"/>
    <lineage>
        <taxon>Bacteria</taxon>
        <taxon>Pseudomonadati</taxon>
        <taxon>Pseudomonadota</taxon>
        <taxon>Alphaproteobacteria</taxon>
        <taxon>Hyphomicrobiales</taxon>
        <taxon>Lichenihabitantaceae</taxon>
        <taxon>Lichenibacterium</taxon>
    </lineage>
</organism>
<evidence type="ECO:0000313" key="2">
    <source>
        <dbReference type="EMBL" id="RYB05654.1"/>
    </source>
</evidence>
<dbReference type="InterPro" id="IPR029058">
    <property type="entry name" value="AB_hydrolase_fold"/>
</dbReference>
<evidence type="ECO:0000313" key="3">
    <source>
        <dbReference type="Proteomes" id="UP000289411"/>
    </source>
</evidence>
<dbReference type="GO" id="GO:0046503">
    <property type="term" value="P:glycerolipid catabolic process"/>
    <property type="evidence" value="ECO:0007669"/>
    <property type="project" value="TreeGrafter"/>
</dbReference>
<keyword evidence="2" id="KW-0378">Hydrolase</keyword>
<dbReference type="GO" id="GO:0004806">
    <property type="term" value="F:triacylglycerol lipase activity"/>
    <property type="evidence" value="ECO:0007669"/>
    <property type="project" value="TreeGrafter"/>
</dbReference>
<comment type="caution">
    <text evidence="2">The sequence shown here is derived from an EMBL/GenBank/DDBJ whole genome shotgun (WGS) entry which is preliminary data.</text>
</comment>
<dbReference type="Gene3D" id="3.40.50.1820">
    <property type="entry name" value="alpha/beta hydrolase"/>
    <property type="match status" value="1"/>
</dbReference>
<dbReference type="InterPro" id="IPR050471">
    <property type="entry name" value="AB_hydrolase"/>
</dbReference>
<dbReference type="SUPFAM" id="SSF53474">
    <property type="entry name" value="alpha/beta-Hydrolases"/>
    <property type="match status" value="1"/>
</dbReference>
<reference evidence="2 3" key="2">
    <citation type="submission" date="2019-02" db="EMBL/GenBank/DDBJ databases">
        <title>'Lichenibacterium ramalinii' gen. nov. sp. nov., 'Lichenibacterium minor' gen. nov. sp. nov.</title>
        <authorList>
            <person name="Pankratov T."/>
        </authorList>
    </citation>
    <scope>NUCLEOTIDE SEQUENCE [LARGE SCALE GENOMIC DNA]</scope>
    <source>
        <strain evidence="2 3">RmlP001</strain>
    </source>
</reference>
<gene>
    <name evidence="2" type="ORF">D3272_08650</name>
</gene>
<protein>
    <submittedName>
        <fullName evidence="2">Alpha/beta hydrolase</fullName>
    </submittedName>
</protein>
<dbReference type="PANTHER" id="PTHR43433">
    <property type="entry name" value="HYDROLASE, ALPHA/BETA FOLD FAMILY PROTEIN"/>
    <property type="match status" value="1"/>
</dbReference>
<dbReference type="RefSeq" id="WP_129218760.1">
    <property type="nucleotide sequence ID" value="NZ_QYBC01000006.1"/>
</dbReference>
<dbReference type="PANTHER" id="PTHR43433:SF5">
    <property type="entry name" value="AB HYDROLASE-1 DOMAIN-CONTAINING PROTEIN"/>
    <property type="match status" value="1"/>
</dbReference>
<dbReference type="Proteomes" id="UP000289411">
    <property type="component" value="Unassembled WGS sequence"/>
</dbReference>
<dbReference type="Pfam" id="PF00561">
    <property type="entry name" value="Abhydrolase_1"/>
    <property type="match status" value="1"/>
</dbReference>